<dbReference type="SMART" id="SM00495">
    <property type="entry name" value="ChtBD3"/>
    <property type="match status" value="1"/>
</dbReference>
<evidence type="ECO:0000256" key="2">
    <source>
        <dbReference type="ARBA" id="ARBA00012729"/>
    </source>
</evidence>
<dbReference type="InterPro" id="IPR050542">
    <property type="entry name" value="Glycosyl_Hydrlase18_Chitinase"/>
</dbReference>
<dbReference type="Gene3D" id="2.10.10.20">
    <property type="entry name" value="Carbohydrate-binding module superfamily 5/12"/>
    <property type="match status" value="1"/>
</dbReference>
<dbReference type="SUPFAM" id="SSF51055">
    <property type="entry name" value="Carbohydrate binding domain"/>
    <property type="match status" value="1"/>
</dbReference>
<keyword evidence="8" id="KW-0624">Polysaccharide degradation</keyword>
<evidence type="ECO:0000256" key="6">
    <source>
        <dbReference type="ARBA" id="ARBA00023277"/>
    </source>
</evidence>
<evidence type="ECO:0000256" key="4">
    <source>
        <dbReference type="ARBA" id="ARBA00022801"/>
    </source>
</evidence>
<dbReference type="GO" id="GO:0005576">
    <property type="term" value="C:extracellular region"/>
    <property type="evidence" value="ECO:0007669"/>
    <property type="project" value="InterPro"/>
</dbReference>
<dbReference type="Proteomes" id="UP000193067">
    <property type="component" value="Unassembled WGS sequence"/>
</dbReference>
<dbReference type="GO" id="GO:0008061">
    <property type="term" value="F:chitin binding"/>
    <property type="evidence" value="ECO:0007669"/>
    <property type="project" value="UniProtKB-KW"/>
</dbReference>
<keyword evidence="7" id="KW-0326">Glycosidase</keyword>
<dbReference type="OrthoDB" id="6020543at2759"/>
<keyword evidence="4" id="KW-0378">Hydrolase</keyword>
<keyword evidence="10" id="KW-0732">Signal</keyword>
<keyword evidence="5" id="KW-0146">Chitin degradation</keyword>
<feature type="region of interest" description="Disordered" evidence="9">
    <location>
        <begin position="332"/>
        <end position="379"/>
    </location>
</feature>
<organism evidence="12 13">
    <name type="scientific">Trametes coccinea (strain BRFM310)</name>
    <name type="common">Pycnoporus coccineus</name>
    <dbReference type="NCBI Taxonomy" id="1353009"/>
    <lineage>
        <taxon>Eukaryota</taxon>
        <taxon>Fungi</taxon>
        <taxon>Dikarya</taxon>
        <taxon>Basidiomycota</taxon>
        <taxon>Agaricomycotina</taxon>
        <taxon>Agaricomycetes</taxon>
        <taxon>Polyporales</taxon>
        <taxon>Polyporaceae</taxon>
        <taxon>Trametes</taxon>
    </lineage>
</organism>
<name>A0A1Y2I9A8_TRAC3</name>
<dbReference type="EMBL" id="KZ084147">
    <property type="protein sequence ID" value="OSC97687.1"/>
    <property type="molecule type" value="Genomic_DNA"/>
</dbReference>
<keyword evidence="3" id="KW-0147">Chitin-binding</keyword>
<evidence type="ECO:0000256" key="3">
    <source>
        <dbReference type="ARBA" id="ARBA00022669"/>
    </source>
</evidence>
<dbReference type="GO" id="GO:0000272">
    <property type="term" value="P:polysaccharide catabolic process"/>
    <property type="evidence" value="ECO:0007669"/>
    <property type="project" value="UniProtKB-KW"/>
</dbReference>
<feature type="domain" description="GH18" evidence="11">
    <location>
        <begin position="32"/>
        <end position="333"/>
    </location>
</feature>
<accession>A0A1Y2I9A8</accession>
<sequence length="457" mass="47752">MASFWLTTVLSALSLGTLRVSAFDNSRSDNIVFALRYWGQNSYGATHSDTANFQKTLSTYCQDDSIDAFPIAFLNVFFGPGGVPSIDLSNICSSADDPVFSGTNMPDCSFLASDIEFCQSKGKIVTISLGGATGAASFTSDDQASAFGDTIWNTFLGGSSSIRPFGGAVLDGIDLDIEGGSTEHFAAFVNRIRTLASGASKEYYVTAAPQCPFPDAYLSTVLNAVGFDAVYVQFYNNYCGLTNAANPNDWDFDLWDNWAKTQAINKNVKIYIGAPASSTAAGSGYVDASTLANIALQTRSQYSSFGGVMLWDASQAYANNRFDAAIKNAIRQSGSGSSSSNPVTVPTSSQTTPASSTTTKVTTTSHSTTASPTTTVTSGSCAGVSSWVANVAYNGGDTVIYNGHLWTAKWWSYGDVPGGAAGDWTDDGACTSFAAAVPTAHVAAKSAKIATIPTTAA</sequence>
<evidence type="ECO:0000313" key="12">
    <source>
        <dbReference type="EMBL" id="OSC97687.1"/>
    </source>
</evidence>
<evidence type="ECO:0000256" key="7">
    <source>
        <dbReference type="ARBA" id="ARBA00023295"/>
    </source>
</evidence>
<keyword evidence="6" id="KW-0119">Carbohydrate metabolism</keyword>
<dbReference type="InterPro" id="IPR036573">
    <property type="entry name" value="CBM_sf_5/12"/>
</dbReference>
<evidence type="ECO:0000256" key="5">
    <source>
        <dbReference type="ARBA" id="ARBA00023024"/>
    </source>
</evidence>
<dbReference type="AlphaFoldDB" id="A0A1Y2I9A8"/>
<dbReference type="EC" id="3.2.1.14" evidence="2"/>
<dbReference type="PROSITE" id="PS51910">
    <property type="entry name" value="GH18_2"/>
    <property type="match status" value="1"/>
</dbReference>
<evidence type="ECO:0000256" key="10">
    <source>
        <dbReference type="SAM" id="SignalP"/>
    </source>
</evidence>
<evidence type="ECO:0000256" key="8">
    <source>
        <dbReference type="ARBA" id="ARBA00023326"/>
    </source>
</evidence>
<evidence type="ECO:0000259" key="11">
    <source>
        <dbReference type="PROSITE" id="PS51910"/>
    </source>
</evidence>
<dbReference type="CDD" id="cd12215">
    <property type="entry name" value="ChiC_BD"/>
    <property type="match status" value="1"/>
</dbReference>
<feature type="signal peptide" evidence="10">
    <location>
        <begin position="1"/>
        <end position="22"/>
    </location>
</feature>
<dbReference type="SUPFAM" id="SSF51445">
    <property type="entry name" value="(Trans)glycosidases"/>
    <property type="match status" value="1"/>
</dbReference>
<reference evidence="12 13" key="1">
    <citation type="journal article" date="2015" name="Biotechnol. Biofuels">
        <title>Enhanced degradation of softwood versus hardwood by the white-rot fungus Pycnoporus coccineus.</title>
        <authorList>
            <person name="Couturier M."/>
            <person name="Navarro D."/>
            <person name="Chevret D."/>
            <person name="Henrissat B."/>
            <person name="Piumi F."/>
            <person name="Ruiz-Duenas F.J."/>
            <person name="Martinez A.T."/>
            <person name="Grigoriev I.V."/>
            <person name="Riley R."/>
            <person name="Lipzen A."/>
            <person name="Berrin J.G."/>
            <person name="Master E.R."/>
            <person name="Rosso M.N."/>
        </authorList>
    </citation>
    <scope>NUCLEOTIDE SEQUENCE [LARGE SCALE GENOMIC DNA]</scope>
    <source>
        <strain evidence="12 13">BRFM310</strain>
    </source>
</reference>
<protein>
    <recommendedName>
        <fullName evidence="2">chitinase</fullName>
        <ecNumber evidence="2">3.2.1.14</ecNumber>
    </recommendedName>
</protein>
<dbReference type="InterPro" id="IPR003610">
    <property type="entry name" value="CBM5/12"/>
</dbReference>
<dbReference type="InterPro" id="IPR001579">
    <property type="entry name" value="Glyco_hydro_18_chit_AS"/>
</dbReference>
<dbReference type="Gene3D" id="3.20.20.80">
    <property type="entry name" value="Glycosidases"/>
    <property type="match status" value="1"/>
</dbReference>
<dbReference type="GO" id="GO:0008843">
    <property type="term" value="F:endochitinase activity"/>
    <property type="evidence" value="ECO:0007669"/>
    <property type="project" value="UniProtKB-EC"/>
</dbReference>
<dbReference type="GO" id="GO:0006032">
    <property type="term" value="P:chitin catabolic process"/>
    <property type="evidence" value="ECO:0007669"/>
    <property type="project" value="UniProtKB-KW"/>
</dbReference>
<dbReference type="InterPro" id="IPR017853">
    <property type="entry name" value="GH"/>
</dbReference>
<dbReference type="GO" id="GO:0030246">
    <property type="term" value="F:carbohydrate binding"/>
    <property type="evidence" value="ECO:0007669"/>
    <property type="project" value="InterPro"/>
</dbReference>
<feature type="chain" id="PRO_5012214954" description="chitinase" evidence="10">
    <location>
        <begin position="23"/>
        <end position="457"/>
    </location>
</feature>
<dbReference type="Pfam" id="PF02839">
    <property type="entry name" value="CBM_5_12"/>
    <property type="match status" value="1"/>
</dbReference>
<dbReference type="CDD" id="cd02877">
    <property type="entry name" value="GH18_hevamine_XipI_class_III"/>
    <property type="match status" value="1"/>
</dbReference>
<evidence type="ECO:0000256" key="9">
    <source>
        <dbReference type="SAM" id="MobiDB-lite"/>
    </source>
</evidence>
<gene>
    <name evidence="12" type="ORF">PYCCODRAFT_1447824</name>
</gene>
<proteinExistence type="predicted"/>
<dbReference type="PANTHER" id="PTHR45708:SF49">
    <property type="entry name" value="ENDOCHITINASE"/>
    <property type="match status" value="1"/>
</dbReference>
<evidence type="ECO:0000313" key="13">
    <source>
        <dbReference type="Proteomes" id="UP000193067"/>
    </source>
</evidence>
<dbReference type="PANTHER" id="PTHR45708">
    <property type="entry name" value="ENDOCHITINASE"/>
    <property type="match status" value="1"/>
</dbReference>
<dbReference type="InterPro" id="IPR001223">
    <property type="entry name" value="Glyco_hydro18_cat"/>
</dbReference>
<feature type="compositionally biased region" description="Low complexity" evidence="9">
    <location>
        <begin position="333"/>
        <end position="379"/>
    </location>
</feature>
<dbReference type="STRING" id="1353009.A0A1Y2I9A8"/>
<dbReference type="InterPro" id="IPR045321">
    <property type="entry name" value="Cts1-like"/>
</dbReference>
<dbReference type="PROSITE" id="PS01095">
    <property type="entry name" value="GH18_1"/>
    <property type="match status" value="1"/>
</dbReference>
<evidence type="ECO:0000256" key="1">
    <source>
        <dbReference type="ARBA" id="ARBA00000822"/>
    </source>
</evidence>
<comment type="catalytic activity">
    <reaction evidence="1">
        <text>Random endo-hydrolysis of N-acetyl-beta-D-glucosaminide (1-&gt;4)-beta-linkages in chitin and chitodextrins.</text>
        <dbReference type="EC" id="3.2.1.14"/>
    </reaction>
</comment>
<keyword evidence="13" id="KW-1185">Reference proteome</keyword>